<sequence length="178" mass="18872">MNGVNQVIEKIRNIENRFGPHAKAANHSLNFASLFEAAQKSSPKTTAISGDSTMNSDIASIVHSAALKYGVNPMLALAVAKTESNLAPDAVSPAGAAGVMQLMPETASELGIQNIADPRENIDGGVRYLKQMLNIFNGDVNKAVAAYNAGPQAVKQYGGIPPYRETQEYVARVSMLAK</sequence>
<dbReference type="OrthoDB" id="9815002at2"/>
<dbReference type="PANTHER" id="PTHR37423:SF2">
    <property type="entry name" value="MEMBRANE-BOUND LYTIC MUREIN TRANSGLYCOSYLASE C"/>
    <property type="match status" value="1"/>
</dbReference>
<dbReference type="InterPro" id="IPR008258">
    <property type="entry name" value="Transglycosylase_SLT_dom_1"/>
</dbReference>
<organism evidence="3 4">
    <name type="scientific">Methylomusa anaerophila</name>
    <dbReference type="NCBI Taxonomy" id="1930071"/>
    <lineage>
        <taxon>Bacteria</taxon>
        <taxon>Bacillati</taxon>
        <taxon>Bacillota</taxon>
        <taxon>Negativicutes</taxon>
        <taxon>Selenomonadales</taxon>
        <taxon>Sporomusaceae</taxon>
        <taxon>Methylomusa</taxon>
    </lineage>
</organism>
<dbReference type="KEGG" id="mana:MAMMFC1_03893"/>
<protein>
    <submittedName>
        <fullName evidence="3">Membrane-bound lytic murein transglycosylase C</fullName>
        <ecNumber evidence="3">4.2.2.-</ecNumber>
    </submittedName>
</protein>
<dbReference type="InterPro" id="IPR000189">
    <property type="entry name" value="Transglyc_AS"/>
</dbReference>
<proteinExistence type="inferred from homology"/>
<gene>
    <name evidence="3" type="primary">mltC</name>
    <name evidence="3" type="ORF">MAMMFC1_03893</name>
</gene>
<accession>A0A348AQ36</accession>
<dbReference type="InterPro" id="IPR023346">
    <property type="entry name" value="Lysozyme-like_dom_sf"/>
</dbReference>
<dbReference type="CDD" id="cd00254">
    <property type="entry name" value="LT-like"/>
    <property type="match status" value="1"/>
</dbReference>
<comment type="similarity">
    <text evidence="1">Belongs to the transglycosylase Slt family.</text>
</comment>
<name>A0A348AQ36_9FIRM</name>
<evidence type="ECO:0000313" key="4">
    <source>
        <dbReference type="Proteomes" id="UP000276437"/>
    </source>
</evidence>
<dbReference type="SUPFAM" id="SSF53955">
    <property type="entry name" value="Lysozyme-like"/>
    <property type="match status" value="1"/>
</dbReference>
<dbReference type="Proteomes" id="UP000276437">
    <property type="component" value="Chromosome"/>
</dbReference>
<evidence type="ECO:0000259" key="2">
    <source>
        <dbReference type="Pfam" id="PF01464"/>
    </source>
</evidence>
<dbReference type="GO" id="GO:0008933">
    <property type="term" value="F:peptidoglycan lytic transglycosylase activity"/>
    <property type="evidence" value="ECO:0007669"/>
    <property type="project" value="InterPro"/>
</dbReference>
<dbReference type="PROSITE" id="PS00922">
    <property type="entry name" value="TRANSGLYCOSYLASE"/>
    <property type="match status" value="1"/>
</dbReference>
<reference evidence="3 4" key="1">
    <citation type="journal article" date="2018" name="Int. J. Syst. Evol. Microbiol.">
        <title>Methylomusa anaerophila gen. nov., sp. nov., an anaerobic methanol-utilizing bacterium isolated from a microbial fuel cell.</title>
        <authorList>
            <person name="Amano N."/>
            <person name="Yamamuro A."/>
            <person name="Miyahara M."/>
            <person name="Kouzuma A."/>
            <person name="Abe T."/>
            <person name="Watanabe K."/>
        </authorList>
    </citation>
    <scope>NUCLEOTIDE SEQUENCE [LARGE SCALE GENOMIC DNA]</scope>
    <source>
        <strain evidence="3 4">MMFC1</strain>
    </source>
</reference>
<dbReference type="AlphaFoldDB" id="A0A348AQ36"/>
<dbReference type="Pfam" id="PF01464">
    <property type="entry name" value="SLT"/>
    <property type="match status" value="1"/>
</dbReference>
<dbReference type="GO" id="GO:0000270">
    <property type="term" value="P:peptidoglycan metabolic process"/>
    <property type="evidence" value="ECO:0007669"/>
    <property type="project" value="InterPro"/>
</dbReference>
<dbReference type="EMBL" id="AP018449">
    <property type="protein sequence ID" value="BBB93184.1"/>
    <property type="molecule type" value="Genomic_DNA"/>
</dbReference>
<evidence type="ECO:0000256" key="1">
    <source>
        <dbReference type="ARBA" id="ARBA00007734"/>
    </source>
</evidence>
<dbReference type="EC" id="4.2.2.-" evidence="3"/>
<keyword evidence="3" id="KW-0456">Lyase</keyword>
<dbReference type="PANTHER" id="PTHR37423">
    <property type="entry name" value="SOLUBLE LYTIC MUREIN TRANSGLYCOSYLASE-RELATED"/>
    <property type="match status" value="1"/>
</dbReference>
<keyword evidence="4" id="KW-1185">Reference proteome</keyword>
<dbReference type="GO" id="GO:0016020">
    <property type="term" value="C:membrane"/>
    <property type="evidence" value="ECO:0007669"/>
    <property type="project" value="InterPro"/>
</dbReference>
<dbReference type="Gene3D" id="1.10.530.10">
    <property type="match status" value="1"/>
</dbReference>
<feature type="domain" description="Transglycosylase SLT" evidence="2">
    <location>
        <begin position="62"/>
        <end position="168"/>
    </location>
</feature>
<evidence type="ECO:0000313" key="3">
    <source>
        <dbReference type="EMBL" id="BBB93184.1"/>
    </source>
</evidence>